<feature type="transmembrane region" description="Helical" evidence="8">
    <location>
        <begin position="266"/>
        <end position="285"/>
    </location>
</feature>
<keyword evidence="10" id="KW-1185">Reference proteome</keyword>
<evidence type="ECO:0000256" key="7">
    <source>
        <dbReference type="ARBA" id="ARBA00023136"/>
    </source>
</evidence>
<accession>A0ABT9RZS9</accession>
<keyword evidence="7 8" id="KW-0472">Membrane</keyword>
<feature type="transmembrane region" description="Helical" evidence="8">
    <location>
        <begin position="187"/>
        <end position="208"/>
    </location>
</feature>
<keyword evidence="4" id="KW-0997">Cell inner membrane</keyword>
<feature type="transmembrane region" description="Helical" evidence="8">
    <location>
        <begin position="236"/>
        <end position="254"/>
    </location>
</feature>
<feature type="transmembrane region" description="Helical" evidence="8">
    <location>
        <begin position="68"/>
        <end position="88"/>
    </location>
</feature>
<dbReference type="EMBL" id="JAUSRE010000036">
    <property type="protein sequence ID" value="MDP9890736.1"/>
    <property type="molecule type" value="Genomic_DNA"/>
</dbReference>
<evidence type="ECO:0000256" key="2">
    <source>
        <dbReference type="ARBA" id="ARBA00022448"/>
    </source>
</evidence>
<dbReference type="Pfam" id="PF02653">
    <property type="entry name" value="BPD_transp_2"/>
    <property type="match status" value="1"/>
</dbReference>
<proteinExistence type="predicted"/>
<dbReference type="PANTHER" id="PTHR32196">
    <property type="entry name" value="ABC TRANSPORTER PERMEASE PROTEIN YPHD-RELATED-RELATED"/>
    <property type="match status" value="1"/>
</dbReference>
<dbReference type="Proteomes" id="UP001226577">
    <property type="component" value="Unassembled WGS sequence"/>
</dbReference>
<feature type="transmembrane region" description="Helical" evidence="8">
    <location>
        <begin position="37"/>
        <end position="56"/>
    </location>
</feature>
<feature type="transmembrane region" description="Helical" evidence="8">
    <location>
        <begin position="119"/>
        <end position="139"/>
    </location>
</feature>
<evidence type="ECO:0000256" key="1">
    <source>
        <dbReference type="ARBA" id="ARBA00004651"/>
    </source>
</evidence>
<reference evidence="9 10" key="1">
    <citation type="submission" date="2023-07" db="EMBL/GenBank/DDBJ databases">
        <title>Sorghum-associated microbial communities from plants grown in Nebraska, USA.</title>
        <authorList>
            <person name="Schachtman D."/>
        </authorList>
    </citation>
    <scope>NUCLEOTIDE SEQUENCE [LARGE SCALE GENOMIC DNA]</scope>
    <source>
        <strain evidence="9 10">CC222</strain>
    </source>
</reference>
<evidence type="ECO:0000256" key="4">
    <source>
        <dbReference type="ARBA" id="ARBA00022519"/>
    </source>
</evidence>
<dbReference type="PANTHER" id="PTHR32196:SF21">
    <property type="entry name" value="ABC TRANSPORTER PERMEASE PROTEIN YPHD-RELATED"/>
    <property type="match status" value="1"/>
</dbReference>
<name>A0ABT9RZS9_9MICC</name>
<keyword evidence="3" id="KW-1003">Cell membrane</keyword>
<evidence type="ECO:0000256" key="5">
    <source>
        <dbReference type="ARBA" id="ARBA00022692"/>
    </source>
</evidence>
<evidence type="ECO:0000256" key="3">
    <source>
        <dbReference type="ARBA" id="ARBA00022475"/>
    </source>
</evidence>
<evidence type="ECO:0000313" key="9">
    <source>
        <dbReference type="EMBL" id="MDP9890736.1"/>
    </source>
</evidence>
<evidence type="ECO:0000256" key="8">
    <source>
        <dbReference type="SAM" id="Phobius"/>
    </source>
</evidence>
<comment type="subcellular location">
    <subcellularLocation>
        <location evidence="1">Cell membrane</location>
        <topology evidence="1">Multi-pass membrane protein</topology>
    </subcellularLocation>
</comment>
<gene>
    <name evidence="9" type="ORF">J2X98_004350</name>
</gene>
<organism evidence="9 10">
    <name type="scientific">Pseudarthrobacter enclensis</name>
    <dbReference type="NCBI Taxonomy" id="993070"/>
    <lineage>
        <taxon>Bacteria</taxon>
        <taxon>Bacillati</taxon>
        <taxon>Actinomycetota</taxon>
        <taxon>Actinomycetes</taxon>
        <taxon>Micrococcales</taxon>
        <taxon>Micrococcaceae</taxon>
        <taxon>Pseudarthrobacter</taxon>
    </lineage>
</organism>
<keyword evidence="5 8" id="KW-0812">Transmembrane</keyword>
<comment type="caution">
    <text evidence="9">The sequence shown here is derived from an EMBL/GenBank/DDBJ whole genome shotgun (WGS) entry which is preliminary data.</text>
</comment>
<keyword evidence="6 8" id="KW-1133">Transmembrane helix</keyword>
<evidence type="ECO:0000256" key="6">
    <source>
        <dbReference type="ARBA" id="ARBA00022989"/>
    </source>
</evidence>
<dbReference type="CDD" id="cd06579">
    <property type="entry name" value="TM_PBP1_transp_AraH_like"/>
    <property type="match status" value="1"/>
</dbReference>
<sequence>MPSITQGLRDNATQHGVGAGPRLDGPALGGSVKHMLVLSRSAVAALVILVLIGAVARPSQFLTYSNVHAVLLFWPVVAISASGQLIAIMSGGIDLSLPGIFSLTGATVMVLNADGADSLVSVSAGIAVGLACGVGNGLIVGALRVVPLAATLATMFLFGGLAVWITGGNTQYGSPTLLRGIAEAEVLGIPASGLLALVIMATVAIWLYRSVTGLRIRGFGDSATIEQVAGVRRRTVLLSVYAAAGALASVAALLQMGSLNSYYPGAGQELLLPAVAAAALGGASLTGGSGSVFGAGIAALVLALVSNVFDIIGLSPEAHQIGLGIVLLLALAAERFSRTASLHGLGKKTRKQKAGQAG</sequence>
<dbReference type="RefSeq" id="WP_307312290.1">
    <property type="nucleotide sequence ID" value="NZ_JAUSRE010000036.1"/>
</dbReference>
<protein>
    <submittedName>
        <fullName evidence="9">Ribose/xylose/arabinose/galactoside ABC-type transport system permease subunit</fullName>
    </submittedName>
</protein>
<dbReference type="InterPro" id="IPR001851">
    <property type="entry name" value="ABC_transp_permease"/>
</dbReference>
<evidence type="ECO:0000313" key="10">
    <source>
        <dbReference type="Proteomes" id="UP001226577"/>
    </source>
</evidence>
<feature type="transmembrane region" description="Helical" evidence="8">
    <location>
        <begin position="146"/>
        <end position="167"/>
    </location>
</feature>
<keyword evidence="2" id="KW-0813">Transport</keyword>